<name>A0A7R8CX12_LEPSM</name>
<gene>
    <name evidence="9" type="ORF">LSAA_8750</name>
</gene>
<proteinExistence type="predicted"/>
<dbReference type="Gene3D" id="3.30.160.60">
    <property type="entry name" value="Classic Zinc Finger"/>
    <property type="match status" value="5"/>
</dbReference>
<evidence type="ECO:0000259" key="8">
    <source>
        <dbReference type="PROSITE" id="PS50157"/>
    </source>
</evidence>
<feature type="region of interest" description="Disordered" evidence="7">
    <location>
        <begin position="137"/>
        <end position="174"/>
    </location>
</feature>
<dbReference type="SMART" id="SM00355">
    <property type="entry name" value="ZnF_C2H2"/>
    <property type="match status" value="13"/>
</dbReference>
<evidence type="ECO:0000256" key="4">
    <source>
        <dbReference type="ARBA" id="ARBA00022771"/>
    </source>
</evidence>
<dbReference type="OrthoDB" id="6077919at2759"/>
<evidence type="ECO:0000256" key="5">
    <source>
        <dbReference type="ARBA" id="ARBA00022833"/>
    </source>
</evidence>
<dbReference type="GO" id="GO:0005634">
    <property type="term" value="C:nucleus"/>
    <property type="evidence" value="ECO:0007669"/>
    <property type="project" value="UniProtKB-SubCell"/>
</dbReference>
<dbReference type="PANTHER" id="PTHR16515">
    <property type="entry name" value="PR DOMAIN ZINC FINGER PROTEIN"/>
    <property type="match status" value="1"/>
</dbReference>
<evidence type="ECO:0000313" key="10">
    <source>
        <dbReference type="Proteomes" id="UP000675881"/>
    </source>
</evidence>
<keyword evidence="10" id="KW-1185">Reference proteome</keyword>
<keyword evidence="5" id="KW-0862">Zinc</keyword>
<protein>
    <submittedName>
        <fullName evidence="9">(salmon louse) hypothetical protein</fullName>
    </submittedName>
</protein>
<dbReference type="PANTHER" id="PTHR16515:SF49">
    <property type="entry name" value="GASTRULA ZINC FINGER PROTEIN XLCGF49.1-LIKE-RELATED"/>
    <property type="match status" value="1"/>
</dbReference>
<keyword evidence="4" id="KW-0863">Zinc-finger</keyword>
<feature type="domain" description="C2H2-type" evidence="8">
    <location>
        <begin position="455"/>
        <end position="483"/>
    </location>
</feature>
<dbReference type="PROSITE" id="PS00028">
    <property type="entry name" value="ZINC_FINGER_C2H2_1"/>
    <property type="match status" value="7"/>
</dbReference>
<dbReference type="PROSITE" id="PS50157">
    <property type="entry name" value="ZINC_FINGER_C2H2_2"/>
    <property type="match status" value="6"/>
</dbReference>
<feature type="domain" description="C2H2-type" evidence="8">
    <location>
        <begin position="397"/>
        <end position="425"/>
    </location>
</feature>
<evidence type="ECO:0000256" key="3">
    <source>
        <dbReference type="ARBA" id="ARBA00022737"/>
    </source>
</evidence>
<feature type="domain" description="C2H2-type" evidence="8">
    <location>
        <begin position="368"/>
        <end position="396"/>
    </location>
</feature>
<dbReference type="Pfam" id="PF00096">
    <property type="entry name" value="zf-C2H2"/>
    <property type="match status" value="3"/>
</dbReference>
<evidence type="ECO:0000313" key="9">
    <source>
        <dbReference type="EMBL" id="CAF2926405.1"/>
    </source>
</evidence>
<dbReference type="Proteomes" id="UP000675881">
    <property type="component" value="Chromosome 4"/>
</dbReference>
<feature type="compositionally biased region" description="Low complexity" evidence="7">
    <location>
        <begin position="150"/>
        <end position="165"/>
    </location>
</feature>
<dbReference type="InterPro" id="IPR013087">
    <property type="entry name" value="Znf_C2H2_type"/>
</dbReference>
<dbReference type="SUPFAM" id="SSF57667">
    <property type="entry name" value="beta-beta-alpha zinc fingers"/>
    <property type="match status" value="4"/>
</dbReference>
<dbReference type="EMBL" id="HG994583">
    <property type="protein sequence ID" value="CAF2926405.1"/>
    <property type="molecule type" value="Genomic_DNA"/>
</dbReference>
<organism evidence="9 10">
    <name type="scientific">Lepeophtheirus salmonis</name>
    <name type="common">Salmon louse</name>
    <name type="synonym">Caligus salmonis</name>
    <dbReference type="NCBI Taxonomy" id="72036"/>
    <lineage>
        <taxon>Eukaryota</taxon>
        <taxon>Metazoa</taxon>
        <taxon>Ecdysozoa</taxon>
        <taxon>Arthropoda</taxon>
        <taxon>Crustacea</taxon>
        <taxon>Multicrustacea</taxon>
        <taxon>Hexanauplia</taxon>
        <taxon>Copepoda</taxon>
        <taxon>Siphonostomatoida</taxon>
        <taxon>Caligidae</taxon>
        <taxon>Lepeophtheirus</taxon>
    </lineage>
</organism>
<dbReference type="InterPro" id="IPR036236">
    <property type="entry name" value="Znf_C2H2_sf"/>
</dbReference>
<dbReference type="InterPro" id="IPR050331">
    <property type="entry name" value="Zinc_finger"/>
</dbReference>
<accession>A0A7R8CX12</accession>
<evidence type="ECO:0000256" key="6">
    <source>
        <dbReference type="ARBA" id="ARBA00023242"/>
    </source>
</evidence>
<dbReference type="AlphaFoldDB" id="A0A7R8CX12"/>
<dbReference type="GO" id="GO:0008270">
    <property type="term" value="F:zinc ion binding"/>
    <property type="evidence" value="ECO:0007669"/>
    <property type="project" value="UniProtKB-KW"/>
</dbReference>
<reference evidence="9" key="1">
    <citation type="submission" date="2021-02" db="EMBL/GenBank/DDBJ databases">
        <authorList>
            <person name="Bekaert M."/>
        </authorList>
    </citation>
    <scope>NUCLEOTIDE SEQUENCE</scope>
    <source>
        <strain evidence="9">IoA-00</strain>
    </source>
</reference>
<keyword evidence="2" id="KW-0479">Metal-binding</keyword>
<keyword evidence="6" id="KW-0539">Nucleus</keyword>
<dbReference type="GO" id="GO:0010468">
    <property type="term" value="P:regulation of gene expression"/>
    <property type="evidence" value="ECO:0007669"/>
    <property type="project" value="TreeGrafter"/>
</dbReference>
<dbReference type="Pfam" id="PF13894">
    <property type="entry name" value="zf-C2H2_4"/>
    <property type="match status" value="1"/>
</dbReference>
<evidence type="ECO:0000256" key="1">
    <source>
        <dbReference type="ARBA" id="ARBA00004123"/>
    </source>
</evidence>
<keyword evidence="3" id="KW-0677">Repeat</keyword>
<feature type="domain" description="C2H2-type" evidence="8">
    <location>
        <begin position="484"/>
        <end position="507"/>
    </location>
</feature>
<feature type="domain" description="C2H2-type" evidence="8">
    <location>
        <begin position="339"/>
        <end position="367"/>
    </location>
</feature>
<evidence type="ECO:0000256" key="2">
    <source>
        <dbReference type="ARBA" id="ARBA00022723"/>
    </source>
</evidence>
<sequence length="540" mass="63454">MGSTSAIPGGTDPIGLFINFKCFRSLTQNEEEPLETFASRVTQQSLLIETFCDADRVLQAKNQVLWGMRSTVIREEALKNHWTMEELMTDRKINLDLANIKTELPESLSSPEGDEFEDSFLENEDQDNIYQLKMKNYSDNNENDSDNNKNDSANNDNDTTTSTSTQKEDMKPSIDESGRYVCSECDTRYLTESVLIEHRKKEYDCNDCKIIIRCLKKFRKHNIELHSKYYCNSCDTYYKSSYILKKHRTEAHIRKGRARQCEFCSTVFPTRSALRSHMEHACRECKLCAPSKADAAKHMKEVHQRFLKNQCRLCDKVLCGTYALKIHIKTMHDPSSHIYKCEVCPRKFALERLLKNHVLRVHLKKRMFRCEKCFKGFNSPKELQRHIDGVHDRKVASICHICSKVFYHDSGLKWHIERVHERIKHHKCSSCEMEFYNRSELVKHIKAIHERTRDFKCEYCGRLFNRKSVMVQHIKSLHTFEKNYKCNICGKMYVSKYHMTRHVKEAHEHYTRDCDICHKPFAGYGTGNLKKHKRTVHGVE</sequence>
<feature type="domain" description="C2H2-type" evidence="8">
    <location>
        <begin position="426"/>
        <end position="454"/>
    </location>
</feature>
<evidence type="ECO:0000256" key="7">
    <source>
        <dbReference type="SAM" id="MobiDB-lite"/>
    </source>
</evidence>
<comment type="subcellular location">
    <subcellularLocation>
        <location evidence="1">Nucleus</location>
    </subcellularLocation>
</comment>